<proteinExistence type="predicted"/>
<protein>
    <recommendedName>
        <fullName evidence="6">GAG-pre-integrase domain-containing protein</fullName>
    </recommendedName>
</protein>
<reference evidence="4" key="1">
    <citation type="journal article" date="2017" name="Nature">
        <title>The genome of Chenopodium quinoa.</title>
        <authorList>
            <person name="Jarvis D.E."/>
            <person name="Ho Y.S."/>
            <person name="Lightfoot D.J."/>
            <person name="Schmoeckel S.M."/>
            <person name="Li B."/>
            <person name="Borm T.J.A."/>
            <person name="Ohyanagi H."/>
            <person name="Mineta K."/>
            <person name="Michell C.T."/>
            <person name="Saber N."/>
            <person name="Kharbatia N.M."/>
            <person name="Rupper R.R."/>
            <person name="Sharp A.R."/>
            <person name="Dally N."/>
            <person name="Boughton B.A."/>
            <person name="Woo Y.H."/>
            <person name="Gao G."/>
            <person name="Schijlen E.G.W.M."/>
            <person name="Guo X."/>
            <person name="Momin A.A."/>
            <person name="Negrao S."/>
            <person name="Al-Babili S."/>
            <person name="Gehring C."/>
            <person name="Roessner U."/>
            <person name="Jung C."/>
            <person name="Murphy K."/>
            <person name="Arold S.T."/>
            <person name="Gojobori T."/>
            <person name="van der Linden C.G."/>
            <person name="van Loo E.N."/>
            <person name="Jellen E.N."/>
            <person name="Maughan P.J."/>
            <person name="Tester M."/>
        </authorList>
    </citation>
    <scope>NUCLEOTIDE SEQUENCE [LARGE SCALE GENOMIC DNA]</scope>
    <source>
        <strain evidence="4">cv. PI 614886</strain>
    </source>
</reference>
<dbReference type="Gramene" id="AUR62017499-RA">
    <property type="protein sequence ID" value="AUR62017499-RA:cds"/>
    <property type="gene ID" value="AUR62017499"/>
</dbReference>
<feature type="domain" description="Retrotransposon Copia-like N-terminal" evidence="2">
    <location>
        <begin position="16"/>
        <end position="61"/>
    </location>
</feature>
<dbReference type="PANTHER" id="PTHR37610">
    <property type="entry name" value="CCHC-TYPE DOMAIN-CONTAINING PROTEIN"/>
    <property type="match status" value="1"/>
</dbReference>
<name>A0A803LRC0_CHEQI</name>
<accession>A0A803LRC0</accession>
<organism evidence="4 5">
    <name type="scientific">Chenopodium quinoa</name>
    <name type="common">Quinoa</name>
    <dbReference type="NCBI Taxonomy" id="63459"/>
    <lineage>
        <taxon>Eukaryota</taxon>
        <taxon>Viridiplantae</taxon>
        <taxon>Streptophyta</taxon>
        <taxon>Embryophyta</taxon>
        <taxon>Tracheophyta</taxon>
        <taxon>Spermatophyta</taxon>
        <taxon>Magnoliopsida</taxon>
        <taxon>eudicotyledons</taxon>
        <taxon>Gunneridae</taxon>
        <taxon>Pentapetalae</taxon>
        <taxon>Caryophyllales</taxon>
        <taxon>Chenopodiaceae</taxon>
        <taxon>Chenopodioideae</taxon>
        <taxon>Atripliceae</taxon>
        <taxon>Chenopodium</taxon>
    </lineage>
</organism>
<dbReference type="EnsemblPlants" id="AUR62017499-RA">
    <property type="protein sequence ID" value="AUR62017499-RA:cds"/>
    <property type="gene ID" value="AUR62017499"/>
</dbReference>
<dbReference type="Pfam" id="PF14244">
    <property type="entry name" value="Retrotran_gag_3"/>
    <property type="match status" value="1"/>
</dbReference>
<dbReference type="AlphaFoldDB" id="A0A803LRC0"/>
<dbReference type="InterPro" id="IPR029472">
    <property type="entry name" value="Copia-like_N"/>
</dbReference>
<sequence length="494" mass="55383">MSKISLADMKNPLYLHPGDGHNSKSVDKLTRAANYREWRRSMEIVLASKRNLGFVTGLVKKDAEDEVKADQWDTCNNMIGRSLSDYYTEMSSLWEEIEGLNLLPPITEMNSEVNVFISALNQQKDEQHLFQFLNELACAQLQQEESQRETLKGGGKPDPEPPTAMYGKGGNEKIAANAQTQEDSVSISAQQLEQLLKLVPSSSKTGYDTEEEIEFGFASMITCNSASSSMNEWILDSGESDHMISNDKLLDESVLVKGNTKINLPNGGTAKITHIGNVLLKNGLHLKNVMCVPEFKHNLLSIHKLVRDEKCIVKFQPKLCVIQDSVTLKTRALGRASHGLYYLMNDDLDLANKKKNVEVKRNNSSKTLKTERRTVDSVKRKFAECNVASVDQCTLWHNRLGHAPFEKLVKIGDVKFYEHIFPFKKVNSTGSYNTPLPISVHELSHDGGRESGQLAPDMDQISVDDEETGNDPVVNHETEDPDPQQCEEIITEQF</sequence>
<keyword evidence="5" id="KW-1185">Reference proteome</keyword>
<dbReference type="Proteomes" id="UP000596660">
    <property type="component" value="Unplaced"/>
</dbReference>
<evidence type="ECO:0008006" key="6">
    <source>
        <dbReference type="Google" id="ProtNLM"/>
    </source>
</evidence>
<dbReference type="Pfam" id="PF22936">
    <property type="entry name" value="Pol_BBD"/>
    <property type="match status" value="1"/>
</dbReference>
<feature type="compositionally biased region" description="Basic and acidic residues" evidence="1">
    <location>
        <begin position="145"/>
        <end position="159"/>
    </location>
</feature>
<feature type="domain" description="Retrovirus-related Pol polyprotein from transposon TNT 1-94-like beta-barrel" evidence="3">
    <location>
        <begin position="233"/>
        <end position="307"/>
    </location>
</feature>
<evidence type="ECO:0000259" key="3">
    <source>
        <dbReference type="Pfam" id="PF22936"/>
    </source>
</evidence>
<evidence type="ECO:0000313" key="4">
    <source>
        <dbReference type="EnsemblPlants" id="AUR62017499-RA:cds"/>
    </source>
</evidence>
<evidence type="ECO:0000259" key="2">
    <source>
        <dbReference type="Pfam" id="PF14244"/>
    </source>
</evidence>
<feature type="region of interest" description="Disordered" evidence="1">
    <location>
        <begin position="441"/>
        <end position="494"/>
    </location>
</feature>
<evidence type="ECO:0000256" key="1">
    <source>
        <dbReference type="SAM" id="MobiDB-lite"/>
    </source>
</evidence>
<feature type="region of interest" description="Disordered" evidence="1">
    <location>
        <begin position="145"/>
        <end position="170"/>
    </location>
</feature>
<dbReference type="InterPro" id="IPR054722">
    <property type="entry name" value="PolX-like_BBD"/>
</dbReference>
<evidence type="ECO:0000313" key="5">
    <source>
        <dbReference type="Proteomes" id="UP000596660"/>
    </source>
</evidence>
<dbReference type="PANTHER" id="PTHR37610:SF6">
    <property type="entry name" value="GAG-POLYPEPTIDE OF LTR COPIA-TYPE-RELATED"/>
    <property type="match status" value="1"/>
</dbReference>
<reference evidence="4" key="2">
    <citation type="submission" date="2021-03" db="UniProtKB">
        <authorList>
            <consortium name="EnsemblPlants"/>
        </authorList>
    </citation>
    <scope>IDENTIFICATION</scope>
</reference>